<feature type="signal peptide" evidence="1">
    <location>
        <begin position="1"/>
        <end position="20"/>
    </location>
</feature>
<dbReference type="AlphaFoldDB" id="A0A562TGA5"/>
<comment type="caution">
    <text evidence="2">The sequence shown here is derived from an EMBL/GenBank/DDBJ whole genome shotgun (WGS) entry which is preliminary data.</text>
</comment>
<dbReference type="OrthoDB" id="620210at2"/>
<protein>
    <submittedName>
        <fullName evidence="2">Uncharacterized protein</fullName>
    </submittedName>
</protein>
<evidence type="ECO:0000313" key="2">
    <source>
        <dbReference type="EMBL" id="TWI92258.1"/>
    </source>
</evidence>
<evidence type="ECO:0000256" key="1">
    <source>
        <dbReference type="SAM" id="SignalP"/>
    </source>
</evidence>
<dbReference type="RefSeq" id="WP_145711611.1">
    <property type="nucleotide sequence ID" value="NZ_BAAAFY010000001.1"/>
</dbReference>
<dbReference type="Proteomes" id="UP000316778">
    <property type="component" value="Unassembled WGS sequence"/>
</dbReference>
<accession>A0A562TGA5</accession>
<keyword evidence="1" id="KW-0732">Signal</keyword>
<organism evidence="2 3">
    <name type="scientific">Chitinophaga japonensis</name>
    <name type="common">Flexibacter japonensis</name>
    <dbReference type="NCBI Taxonomy" id="104662"/>
    <lineage>
        <taxon>Bacteria</taxon>
        <taxon>Pseudomonadati</taxon>
        <taxon>Bacteroidota</taxon>
        <taxon>Chitinophagia</taxon>
        <taxon>Chitinophagales</taxon>
        <taxon>Chitinophagaceae</taxon>
        <taxon>Chitinophaga</taxon>
    </lineage>
</organism>
<feature type="chain" id="PRO_5022141576" evidence="1">
    <location>
        <begin position="21"/>
        <end position="732"/>
    </location>
</feature>
<proteinExistence type="predicted"/>
<reference evidence="2 3" key="1">
    <citation type="journal article" date="2013" name="Stand. Genomic Sci.">
        <title>Genomic Encyclopedia of Type Strains, Phase I: The one thousand microbial genomes (KMG-I) project.</title>
        <authorList>
            <person name="Kyrpides N.C."/>
            <person name="Woyke T."/>
            <person name="Eisen J.A."/>
            <person name="Garrity G."/>
            <person name="Lilburn T.G."/>
            <person name="Beck B.J."/>
            <person name="Whitman W.B."/>
            <person name="Hugenholtz P."/>
            <person name="Klenk H.P."/>
        </authorList>
    </citation>
    <scope>NUCLEOTIDE SEQUENCE [LARGE SCALE GENOMIC DNA]</scope>
    <source>
        <strain evidence="2 3">DSM 13484</strain>
    </source>
</reference>
<gene>
    <name evidence="2" type="ORF">LX66_1643</name>
</gene>
<sequence>MRKFLILLFLAASQGGWVYAQSAQQVDIPIGRLGFHENIDKEQAAAVKFDGKADNMVKVGDDQTINLQVTNAIVNQVDDIQLDIERDTLLDHRLKVKYLSGLYSILHDYNGKRAYRKIDPAEAPALIAAYRDMMKADIKGESILPVARTLSFEAGERLIEVFMNNPGYKEARGVLFAKYAFNNLETVMTKIDGYLDYPETDSIIAAVARKYPNQVLTYATSYTPVAGVIKRNPDPVVQLIVRIGSSGQSTRILPFIDELIDGTVTIDSLERVVSSDYPYFKQMVKTSVVLQRKKSNGEQPLGLKAMMENMKARSLRYIREVNDLHEEPNKVRFRVVKDFTPEELYYLIVNGQEELYTSSYTNHGNDGLYDQMMARMKPPKGDSLLLLVHFDRFKKFIAMAAGFNTLDHFLRSMAPENANYLMKKYVSSLEKTEDLEDAVDVANSFGSIRDPKLLEFLREEVRKNFAFVSRKHDKRGMVIYELLSSLFDTESGHGNDSSKASDMAAKLKLPPINYVDFSGLLSDSGRIYQQVFFYGDKDGQESYASFMSSFGGGDWRVSKGRYWTTITSLKGQPITIFANLPLDEPEDKTAIQKLGEYLDERDIHPTVFIHRGHSYHVTTTMDNLQSSAKIVVLGSCGGYHNLAKVLEKSPDAHIISSKQVGTRFVNEPIIRTLEDVIRSGKNVDWVDMWASLGKRFSGDARNRELFSDYVPPHKNLGAIFIKAYKQIMKDDK</sequence>
<evidence type="ECO:0000313" key="3">
    <source>
        <dbReference type="Proteomes" id="UP000316778"/>
    </source>
</evidence>
<keyword evidence="3" id="KW-1185">Reference proteome</keyword>
<name>A0A562TGA5_CHIJA</name>
<dbReference type="EMBL" id="VLLG01000002">
    <property type="protein sequence ID" value="TWI92258.1"/>
    <property type="molecule type" value="Genomic_DNA"/>
</dbReference>